<dbReference type="SUPFAM" id="SSF48371">
    <property type="entry name" value="ARM repeat"/>
    <property type="match status" value="1"/>
</dbReference>
<dbReference type="STRING" id="1006576.DTL3_0027"/>
<dbReference type="InterPro" id="IPR011989">
    <property type="entry name" value="ARM-like"/>
</dbReference>
<evidence type="ECO:0000313" key="2">
    <source>
        <dbReference type="Proteomes" id="UP000032809"/>
    </source>
</evidence>
<dbReference type="RefSeq" id="WP_045087000.1">
    <property type="nucleotide sequence ID" value="NZ_LN824141.1"/>
</dbReference>
<dbReference type="OrthoDB" id="40965at2"/>
<name>A0A0C7NHB5_DEFTU</name>
<dbReference type="HOGENOM" id="CLU_650059_0_0_0"/>
<evidence type="ECO:0000313" key="1">
    <source>
        <dbReference type="EMBL" id="CEP77361.1"/>
    </source>
</evidence>
<protein>
    <recommendedName>
        <fullName evidence="3">HEAT repeat domain-containing protein</fullName>
    </recommendedName>
</protein>
<gene>
    <name evidence="1" type="ORF">DTL3_0027</name>
</gene>
<reference evidence="2" key="1">
    <citation type="submission" date="2014-11" db="EMBL/GenBank/DDBJ databases">
        <authorList>
            <person name="Wibberg D."/>
        </authorList>
    </citation>
    <scope>NUCLEOTIDE SEQUENCE [LARGE SCALE GENOMIC DNA]</scope>
    <source>
        <strain evidence="2">L3</strain>
    </source>
</reference>
<dbReference type="InterPro" id="IPR016024">
    <property type="entry name" value="ARM-type_fold"/>
</dbReference>
<dbReference type="Gene3D" id="1.25.10.10">
    <property type="entry name" value="Leucine-rich Repeat Variant"/>
    <property type="match status" value="1"/>
</dbReference>
<organism evidence="1 2">
    <name type="scientific">Defluviitoga tunisiensis</name>
    <dbReference type="NCBI Taxonomy" id="1006576"/>
    <lineage>
        <taxon>Bacteria</taxon>
        <taxon>Thermotogati</taxon>
        <taxon>Thermotogota</taxon>
        <taxon>Thermotogae</taxon>
        <taxon>Petrotogales</taxon>
        <taxon>Petrotogaceae</taxon>
        <taxon>Defluviitoga</taxon>
    </lineage>
</organism>
<sequence length="422" mass="48838">MANEIIETYKLLEERIRSENVQIYFDMLDSPYPAFKSKAIQELTKQKIQTPIVKDFLQDPDKDVRFAAYRYLEKMGLLDEKTVKESLKDISPNIRKEAIISYISMGMEPIEYILDFAKDPDPIVRYQLLTTFLEFYPEDSNKLIEILKDDPYIKIRQLIYALDNISDTLVSINIEKSVKTMALKRYYEASDSITFFNTLKEVYFECDIDTKNLIIKFFSGIPCEIINQFMDKVMNEESNLIILQNAAKTSKKVCGIDAIPSWLIEKFIQSDDARIVKYGLSLATEKEDMGYVELCREFLDAIDDDLVIGATDYLLHFQDYSLVDYVSDFLNSLSSKRIREGLKIIRKLKLENFVGDASNIASNKIYPVSIRKSAINLLKFFKAKDYWEIPHQILKDPYESGSLKLAALNALLRLNAEMVVNI</sequence>
<dbReference type="AlphaFoldDB" id="A0A0C7NHB5"/>
<proteinExistence type="predicted"/>
<dbReference type="Proteomes" id="UP000032809">
    <property type="component" value="Chromosome I"/>
</dbReference>
<dbReference type="KEGG" id="dtn:DTL3_0027"/>
<keyword evidence="2" id="KW-1185">Reference proteome</keyword>
<evidence type="ECO:0008006" key="3">
    <source>
        <dbReference type="Google" id="ProtNLM"/>
    </source>
</evidence>
<accession>A0A0C7NHB5</accession>
<dbReference type="EMBL" id="LN824141">
    <property type="protein sequence ID" value="CEP77361.1"/>
    <property type="molecule type" value="Genomic_DNA"/>
</dbReference>